<comment type="caution">
    <text evidence="2">The sequence shown here is derived from an EMBL/GenBank/DDBJ whole genome shotgun (WGS) entry which is preliminary data.</text>
</comment>
<feature type="chain" id="PRO_5045320255" evidence="1">
    <location>
        <begin position="23"/>
        <end position="266"/>
    </location>
</feature>
<protein>
    <submittedName>
        <fullName evidence="2">Uncharacterized protein</fullName>
    </submittedName>
</protein>
<feature type="signal peptide" evidence="1">
    <location>
        <begin position="1"/>
        <end position="22"/>
    </location>
</feature>
<sequence length="266" mass="29175">MRFLPFKCILLILALLAVSSNSENFFTDSLLDCATSELLEYVKSNGNNFHVKHIDNLVRSCPLSWHTVTRNGTSTYTILVCFNVTRLELAPPTGMARKVKIGYAKVILSVTIKRGEKTEVKVGMATPVFNNAYVYIFGIPIPASVNAISAHSISAYAHTTPHSDEVGSPPLHRTIALSPHRRRHSRGALRATLASRATSTNTHMSPCAASLTIGPFIYQEERHERIAEGIAIEGTLLATHISSTFFLLESLSLPMHPVNEQAKHTG</sequence>
<reference evidence="2 3" key="1">
    <citation type="journal article" date="2022" name="Front. Cell. Infect. Microbiol.">
        <title>The Genomes of Two Strains of Taenia crassiceps the Animal Model for the Study of Human Cysticercosis.</title>
        <authorList>
            <person name="Bobes R.J."/>
            <person name="Estrada K."/>
            <person name="Rios-Valencia D.G."/>
            <person name="Calderon-Gallegos A."/>
            <person name="de la Torre P."/>
            <person name="Carrero J.C."/>
            <person name="Sanchez-Flores A."/>
            <person name="Laclette J.P."/>
        </authorList>
    </citation>
    <scope>NUCLEOTIDE SEQUENCE [LARGE SCALE GENOMIC DNA]</scope>
    <source>
        <strain evidence="2">WFUcys</strain>
    </source>
</reference>
<dbReference type="EMBL" id="JAKROA010000014">
    <property type="protein sequence ID" value="KAL5104113.1"/>
    <property type="molecule type" value="Genomic_DNA"/>
</dbReference>
<name>A0ABR4Q3H2_9CEST</name>
<dbReference type="Proteomes" id="UP001651158">
    <property type="component" value="Unassembled WGS sequence"/>
</dbReference>
<gene>
    <name evidence="2" type="ORF">TcWFU_006217</name>
</gene>
<evidence type="ECO:0000313" key="2">
    <source>
        <dbReference type="EMBL" id="KAL5104113.1"/>
    </source>
</evidence>
<accession>A0ABR4Q3H2</accession>
<keyword evidence="1" id="KW-0732">Signal</keyword>
<organism evidence="2 3">
    <name type="scientific">Taenia crassiceps</name>
    <dbReference type="NCBI Taxonomy" id="6207"/>
    <lineage>
        <taxon>Eukaryota</taxon>
        <taxon>Metazoa</taxon>
        <taxon>Spiralia</taxon>
        <taxon>Lophotrochozoa</taxon>
        <taxon>Platyhelminthes</taxon>
        <taxon>Cestoda</taxon>
        <taxon>Eucestoda</taxon>
        <taxon>Cyclophyllidea</taxon>
        <taxon>Taeniidae</taxon>
        <taxon>Taenia</taxon>
    </lineage>
</organism>
<evidence type="ECO:0000256" key="1">
    <source>
        <dbReference type="SAM" id="SignalP"/>
    </source>
</evidence>
<evidence type="ECO:0000313" key="3">
    <source>
        <dbReference type="Proteomes" id="UP001651158"/>
    </source>
</evidence>
<proteinExistence type="predicted"/>
<keyword evidence="3" id="KW-1185">Reference proteome</keyword>